<dbReference type="GeneID" id="91089315"/>
<reference evidence="10" key="2">
    <citation type="journal article" date="2022" name="Elife">
        <title>Obligate sexual reproduction of a homothallic fungus closely related to the Cryptococcus pathogenic species complex.</title>
        <authorList>
            <person name="Passer A.R."/>
            <person name="Clancey S.A."/>
            <person name="Shea T."/>
            <person name="David-Palma M."/>
            <person name="Averette A.F."/>
            <person name="Boekhout T."/>
            <person name="Porcel B.M."/>
            <person name="Nowrousian M."/>
            <person name="Cuomo C.A."/>
            <person name="Sun S."/>
            <person name="Heitman J."/>
            <person name="Coelho M.A."/>
        </authorList>
    </citation>
    <scope>NUCLEOTIDE SEQUENCE</scope>
    <source>
        <strain evidence="10">CBS 7841</strain>
    </source>
</reference>
<dbReference type="GO" id="GO:0019346">
    <property type="term" value="P:transsulfuration"/>
    <property type="evidence" value="ECO:0007669"/>
    <property type="project" value="InterPro"/>
</dbReference>
<dbReference type="InterPro" id="IPR000277">
    <property type="entry name" value="Cys/Met-Metab_PyrdxlP-dep_enz"/>
</dbReference>
<comment type="pathway">
    <text evidence="2">Amino-acid biosynthesis; L-cysteine biosynthesis; L-cysteine from L-homocysteine and L-serine: step 2/2.</text>
</comment>
<evidence type="ECO:0000313" key="11">
    <source>
        <dbReference type="Proteomes" id="UP000094043"/>
    </source>
</evidence>
<dbReference type="GO" id="GO:0019343">
    <property type="term" value="P:cysteine biosynthetic process via cystathionine"/>
    <property type="evidence" value="ECO:0007669"/>
    <property type="project" value="TreeGrafter"/>
</dbReference>
<dbReference type="Pfam" id="PF01053">
    <property type="entry name" value="Cys_Met_Meta_PP"/>
    <property type="match status" value="2"/>
</dbReference>
<dbReference type="EMBL" id="CP143789">
    <property type="protein sequence ID" value="WVN89876.1"/>
    <property type="molecule type" value="Genomic_DNA"/>
</dbReference>
<evidence type="ECO:0000256" key="4">
    <source>
        <dbReference type="ARBA" id="ARBA00012085"/>
    </source>
</evidence>
<dbReference type="PANTHER" id="PTHR11808">
    <property type="entry name" value="TRANS-SULFURATION ENZYME FAMILY MEMBER"/>
    <property type="match status" value="1"/>
</dbReference>
<organism evidence="10 11">
    <name type="scientific">Cryptococcus depauperatus CBS 7841</name>
    <dbReference type="NCBI Taxonomy" id="1295531"/>
    <lineage>
        <taxon>Eukaryota</taxon>
        <taxon>Fungi</taxon>
        <taxon>Dikarya</taxon>
        <taxon>Basidiomycota</taxon>
        <taxon>Agaricomycotina</taxon>
        <taxon>Tremellomycetes</taxon>
        <taxon>Tremellales</taxon>
        <taxon>Cryptococcaceae</taxon>
        <taxon>Cryptococcus</taxon>
    </lineage>
</organism>
<dbReference type="GO" id="GO:0004123">
    <property type="term" value="F:cystathionine gamma-lyase activity"/>
    <property type="evidence" value="ECO:0007669"/>
    <property type="project" value="TreeGrafter"/>
</dbReference>
<dbReference type="Gene3D" id="3.90.1150.10">
    <property type="entry name" value="Aspartate Aminotransferase, domain 1"/>
    <property type="match status" value="1"/>
</dbReference>
<keyword evidence="6" id="KW-0028">Amino-acid biosynthesis</keyword>
<dbReference type="PANTHER" id="PTHR11808:SF15">
    <property type="entry name" value="CYSTATHIONINE GAMMA-LYASE"/>
    <property type="match status" value="1"/>
</dbReference>
<dbReference type="Proteomes" id="UP000094043">
    <property type="component" value="Chromosome 6"/>
</dbReference>
<evidence type="ECO:0000256" key="9">
    <source>
        <dbReference type="RuleBase" id="RU362118"/>
    </source>
</evidence>
<evidence type="ECO:0000256" key="8">
    <source>
        <dbReference type="PIRSR" id="PIRSR001434-2"/>
    </source>
</evidence>
<dbReference type="InterPro" id="IPR015421">
    <property type="entry name" value="PyrdxlP-dep_Trfase_major"/>
</dbReference>
<reference evidence="10" key="3">
    <citation type="submission" date="2024-01" db="EMBL/GenBank/DDBJ databases">
        <authorList>
            <person name="Coelho M.A."/>
            <person name="David-Palma M."/>
            <person name="Shea T."/>
            <person name="Sun S."/>
            <person name="Cuomo C.A."/>
            <person name="Heitman J."/>
        </authorList>
    </citation>
    <scope>NUCLEOTIDE SEQUENCE</scope>
    <source>
        <strain evidence="10">CBS 7841</strain>
    </source>
</reference>
<evidence type="ECO:0000256" key="7">
    <source>
        <dbReference type="ARBA" id="ARBA00029853"/>
    </source>
</evidence>
<dbReference type="InterPro" id="IPR015422">
    <property type="entry name" value="PyrdxlP-dep_Trfase_small"/>
</dbReference>
<dbReference type="Gene3D" id="3.40.640.10">
    <property type="entry name" value="Type I PLP-dependent aspartate aminotransferase-like (Major domain)"/>
    <property type="match status" value="1"/>
</dbReference>
<protein>
    <recommendedName>
        <fullName evidence="4">cystathionine gamma-lyase</fullName>
        <ecNumber evidence="4">4.4.1.1</ecNumber>
    </recommendedName>
    <alternativeName>
        <fullName evidence="7">Gamma-cystathionase</fullName>
    </alternativeName>
</protein>
<name>A0AAJ8JWV2_9TREE</name>
<dbReference type="SUPFAM" id="SSF53383">
    <property type="entry name" value="PLP-dependent transferases"/>
    <property type="match status" value="1"/>
</dbReference>
<dbReference type="AlphaFoldDB" id="A0AAJ8JWV2"/>
<dbReference type="InterPro" id="IPR015424">
    <property type="entry name" value="PyrdxlP-dep_Trfase"/>
</dbReference>
<evidence type="ECO:0000256" key="5">
    <source>
        <dbReference type="ARBA" id="ARBA00022898"/>
    </source>
</evidence>
<dbReference type="EC" id="4.4.1.1" evidence="4"/>
<evidence type="ECO:0000256" key="3">
    <source>
        <dbReference type="ARBA" id="ARBA00009077"/>
    </source>
</evidence>
<sequence length="474" mass="50987">MTNAHHHFATRAIHIGSEPDATTGAVVPNLSVATTFKQDGINKTRGFDYSRGGNPTRAALEELLTSLETVQAGEPSENALQQSSGASFVFSSGSAATAAVSHWATLTQEEGGAGGVTGNGGGGHILAVNELYGGTARYFSRAARPTGLEVTYLDMLQAGEEGIKSAIRPDTRLIWLELPTNPTLQVHPLPLISSIVRELPYKSRPLILVDTTFLSSFNFTPLIPSAAGDQPLADLAYSSLSKYSSGHSDIILGSVTVAPHTVAQRPNIVKAFRFLQNSLGACPSPYDCHLMIRSLKTLGTRMIQHGINALRITEYLYTHPGVKDVYYPGFKEDRGFSQIFPLLSTNLKRELEFLGWNFPWSAENSERAPSTKNSLAYVRTLGIPFGGVVTFTLKDGTLEKAERFCLSLKVITLAESLGGVESLIEVPAGMTHASLPEETLKKLGITSSLIRFSVGIEDFNDLAADLESGFAAIE</sequence>
<proteinExistence type="inferred from homology"/>
<evidence type="ECO:0000256" key="6">
    <source>
        <dbReference type="ARBA" id="ARBA00023192"/>
    </source>
</evidence>
<dbReference type="KEGG" id="cdep:91089315"/>
<evidence type="ECO:0000313" key="10">
    <source>
        <dbReference type="EMBL" id="WVN89876.1"/>
    </source>
</evidence>
<keyword evidence="5 8" id="KW-0663">Pyridoxal phosphate</keyword>
<keyword evidence="6" id="KW-0198">Cysteine biosynthesis</keyword>
<evidence type="ECO:0000256" key="1">
    <source>
        <dbReference type="ARBA" id="ARBA00001933"/>
    </source>
</evidence>
<evidence type="ECO:0000256" key="2">
    <source>
        <dbReference type="ARBA" id="ARBA00005038"/>
    </source>
</evidence>
<dbReference type="GO" id="GO:0005737">
    <property type="term" value="C:cytoplasm"/>
    <property type="evidence" value="ECO:0007669"/>
    <property type="project" value="TreeGrafter"/>
</dbReference>
<dbReference type="RefSeq" id="XP_066070576.1">
    <property type="nucleotide sequence ID" value="XM_066214479.1"/>
</dbReference>
<keyword evidence="11" id="KW-1185">Reference proteome</keyword>
<reference evidence="10" key="1">
    <citation type="submission" date="2016-06" db="EMBL/GenBank/DDBJ databases">
        <authorList>
            <person name="Cuomo C."/>
            <person name="Litvintseva A."/>
            <person name="Heitman J."/>
            <person name="Chen Y."/>
            <person name="Sun S."/>
            <person name="Springer D."/>
            <person name="Dromer F."/>
            <person name="Young S."/>
            <person name="Zeng Q."/>
            <person name="Chapman S."/>
            <person name="Gujja S."/>
            <person name="Saif S."/>
            <person name="Birren B."/>
        </authorList>
    </citation>
    <scope>NUCLEOTIDE SEQUENCE</scope>
    <source>
        <strain evidence="10">CBS 7841</strain>
    </source>
</reference>
<gene>
    <name evidence="10" type="ORF">L203_105106</name>
</gene>
<accession>A0AAJ8JWV2</accession>
<comment type="similarity">
    <text evidence="3 9">Belongs to the trans-sulfuration enzymes family.</text>
</comment>
<dbReference type="GO" id="GO:0030170">
    <property type="term" value="F:pyridoxal phosphate binding"/>
    <property type="evidence" value="ECO:0007669"/>
    <property type="project" value="InterPro"/>
</dbReference>
<feature type="modified residue" description="N6-(pyridoxal phosphate)lysine" evidence="8">
    <location>
        <position position="242"/>
    </location>
</feature>
<dbReference type="PIRSF" id="PIRSF001434">
    <property type="entry name" value="CGS"/>
    <property type="match status" value="1"/>
</dbReference>
<comment type="cofactor">
    <cofactor evidence="1 9">
        <name>pyridoxal 5'-phosphate</name>
        <dbReference type="ChEBI" id="CHEBI:597326"/>
    </cofactor>
</comment>